<gene>
    <name evidence="2" type="ORF">KK1_014681</name>
</gene>
<keyword evidence="3" id="KW-1185">Reference proteome</keyword>
<organism evidence="2 3">
    <name type="scientific">Cajanus cajan</name>
    <name type="common">Pigeon pea</name>
    <name type="synonym">Cajanus indicus</name>
    <dbReference type="NCBI Taxonomy" id="3821"/>
    <lineage>
        <taxon>Eukaryota</taxon>
        <taxon>Viridiplantae</taxon>
        <taxon>Streptophyta</taxon>
        <taxon>Embryophyta</taxon>
        <taxon>Tracheophyta</taxon>
        <taxon>Spermatophyta</taxon>
        <taxon>Magnoliopsida</taxon>
        <taxon>eudicotyledons</taxon>
        <taxon>Gunneridae</taxon>
        <taxon>Pentapetalae</taxon>
        <taxon>rosids</taxon>
        <taxon>fabids</taxon>
        <taxon>Fabales</taxon>
        <taxon>Fabaceae</taxon>
        <taxon>Papilionoideae</taxon>
        <taxon>50 kb inversion clade</taxon>
        <taxon>NPAAA clade</taxon>
        <taxon>indigoferoid/millettioid clade</taxon>
        <taxon>Phaseoleae</taxon>
        <taxon>Cajanus</taxon>
    </lineage>
</organism>
<dbReference type="GO" id="GO:0061908">
    <property type="term" value="C:phagophore"/>
    <property type="evidence" value="ECO:0007669"/>
    <property type="project" value="TreeGrafter"/>
</dbReference>
<dbReference type="AlphaFoldDB" id="A0A151SWU7"/>
<feature type="region of interest" description="Disordered" evidence="1">
    <location>
        <begin position="148"/>
        <end position="171"/>
    </location>
</feature>
<dbReference type="Gramene" id="C.cajan_14253.t">
    <property type="protein sequence ID" value="C.cajan_14253.t"/>
    <property type="gene ID" value="C.cajan_14253"/>
</dbReference>
<dbReference type="EMBL" id="CM003612">
    <property type="protein sequence ID" value="KYP59249.1"/>
    <property type="molecule type" value="Genomic_DNA"/>
</dbReference>
<feature type="region of interest" description="Disordered" evidence="1">
    <location>
        <begin position="77"/>
        <end position="99"/>
    </location>
</feature>
<evidence type="ECO:0000313" key="3">
    <source>
        <dbReference type="Proteomes" id="UP000075243"/>
    </source>
</evidence>
<proteinExistence type="predicted"/>
<accession>A0A151SWU7</accession>
<evidence type="ECO:0000256" key="1">
    <source>
        <dbReference type="SAM" id="MobiDB-lite"/>
    </source>
</evidence>
<sequence length="509" mass="56285">MDLNFQNINWVGNIYQKFEAVCQEVDDIVSQDAVKYLENHVQNVGDNVKKFYSGVVNDLLPFPTLAGSKYESHSVDLTNNTGFSAPGHKDNNNKRDEENPINNFIKPLQNSNAIDINNNQQAGVPIKQNLVNEVSVETCYDSPEVGDSYITQEEVGDDSSETSGADKKENLHTSIEEVAVEPVPKHMDLISVREKGSLEFPIHSESNSDSLDSGCEVLIRTKDNVDVNAGQNSCLIVEEISMNSSTSQLSSSQSLDEEESIKVSLFSESSDVVYEATHCILDEVSPNDSVSCESPVTKTEPLCFKSTLASDSLYSKPLRSYSFEIECCQNNSGDASLCISDSSVVHLCCESSPHVAGNVMESLDGFGFSGYCQSMGSDDKSLASSIESILEDIQLNDDPKLEESCDLKLEESCDLKLEQSCVFVDDSELYAVSSRAQKLRSYKKRIKDAFASKKRLAKEYEQLAIWYGDTDIEPSQGSSQILLPFGSRKYMDSKNLQVQQASETEWELL</sequence>
<name>A0A151SWU7_CAJCA</name>
<reference evidence="2 3" key="1">
    <citation type="journal article" date="2012" name="Nat. Biotechnol.">
        <title>Draft genome sequence of pigeonpea (Cajanus cajan), an orphan legume crop of resource-poor farmers.</title>
        <authorList>
            <person name="Varshney R.K."/>
            <person name="Chen W."/>
            <person name="Li Y."/>
            <person name="Bharti A.K."/>
            <person name="Saxena R.K."/>
            <person name="Schlueter J.A."/>
            <person name="Donoghue M.T."/>
            <person name="Azam S."/>
            <person name="Fan G."/>
            <person name="Whaley A.M."/>
            <person name="Farmer A.D."/>
            <person name="Sheridan J."/>
            <person name="Iwata A."/>
            <person name="Tuteja R."/>
            <person name="Penmetsa R.V."/>
            <person name="Wu W."/>
            <person name="Upadhyaya H.D."/>
            <person name="Yang S.P."/>
            <person name="Shah T."/>
            <person name="Saxena K.B."/>
            <person name="Michael T."/>
            <person name="McCombie W.R."/>
            <person name="Yang B."/>
            <person name="Zhang G."/>
            <person name="Yang H."/>
            <person name="Wang J."/>
            <person name="Spillane C."/>
            <person name="Cook D.R."/>
            <person name="May G.D."/>
            <person name="Xu X."/>
            <person name="Jackson S.A."/>
        </authorList>
    </citation>
    <scope>NUCLEOTIDE SEQUENCE [LARGE SCALE GENOMIC DNA]</scope>
    <source>
        <strain evidence="3">cv. Asha</strain>
    </source>
</reference>
<dbReference type="OrthoDB" id="1644512at2759"/>
<dbReference type="InterPro" id="IPR053273">
    <property type="entry name" value="CST_Regulator"/>
</dbReference>
<evidence type="ECO:0000313" key="2">
    <source>
        <dbReference type="EMBL" id="KYP59249.1"/>
    </source>
</evidence>
<dbReference type="PANTHER" id="PTHR34659">
    <property type="entry name" value="BNAA05G11610D PROTEIN"/>
    <property type="match status" value="1"/>
</dbReference>
<protein>
    <submittedName>
        <fullName evidence="2">Uncharacterized protein</fullName>
    </submittedName>
</protein>
<dbReference type="GO" id="GO:0005776">
    <property type="term" value="C:autophagosome"/>
    <property type="evidence" value="ECO:0007669"/>
    <property type="project" value="TreeGrafter"/>
</dbReference>
<dbReference type="OMA" id="YAVSHIM"/>
<feature type="compositionally biased region" description="Basic and acidic residues" evidence="1">
    <location>
        <begin position="87"/>
        <end position="98"/>
    </location>
</feature>
<dbReference type="STRING" id="3821.A0A151SWU7"/>
<dbReference type="Proteomes" id="UP000075243">
    <property type="component" value="Chromosome 10"/>
</dbReference>
<dbReference type="PANTHER" id="PTHR34659:SF1">
    <property type="entry name" value="PROTEIN EGT2"/>
    <property type="match status" value="1"/>
</dbReference>
<dbReference type="GO" id="GO:0006950">
    <property type="term" value="P:response to stress"/>
    <property type="evidence" value="ECO:0007669"/>
    <property type="project" value="TreeGrafter"/>
</dbReference>